<dbReference type="Gene3D" id="1.10.10.10">
    <property type="entry name" value="Winged helix-like DNA-binding domain superfamily/Winged helix DNA-binding domain"/>
    <property type="match status" value="1"/>
</dbReference>
<sequence length="165" mass="18479">MQSSDAAARHDELGEAFDLGVDLSVRHLSDRTNLSGSAALLLNRVYREGPTRLTTLATLEGVSQPSMTQLIQRMERQGLLERHRDPDDGRAVLIGVTEEGQELFRARKRHRRARLDELMAGLPAEDRETLLRCARDVEPILGRLMERAESARRDECEGHQAGGAR</sequence>
<dbReference type="InterPro" id="IPR036388">
    <property type="entry name" value="WH-like_DNA-bd_sf"/>
</dbReference>
<proteinExistence type="predicted"/>
<organism evidence="1 2">
    <name type="scientific">Mycolicibacterium insubricum</name>
    <dbReference type="NCBI Taxonomy" id="444597"/>
    <lineage>
        <taxon>Bacteria</taxon>
        <taxon>Bacillati</taxon>
        <taxon>Actinomycetota</taxon>
        <taxon>Actinomycetes</taxon>
        <taxon>Mycobacteriales</taxon>
        <taxon>Mycobacteriaceae</taxon>
        <taxon>Mycolicibacterium</taxon>
    </lineage>
</organism>
<dbReference type="InterPro" id="IPR000835">
    <property type="entry name" value="HTH_MarR-typ"/>
</dbReference>
<reference evidence="1 2" key="1">
    <citation type="submission" date="2016-12" db="EMBL/GenBank/DDBJ databases">
        <title>The new phylogeny of genus Mycobacterium.</title>
        <authorList>
            <person name="Tortoli E."/>
            <person name="Trovato A."/>
            <person name="Cirillo D.M."/>
        </authorList>
    </citation>
    <scope>NUCLEOTIDE SEQUENCE [LARGE SCALE GENOMIC DNA]</scope>
    <source>
        <strain evidence="1 2">DSM 45130</strain>
    </source>
</reference>
<dbReference type="PROSITE" id="PS50995">
    <property type="entry name" value="HTH_MARR_2"/>
    <property type="match status" value="1"/>
</dbReference>
<dbReference type="GO" id="GO:0003700">
    <property type="term" value="F:DNA-binding transcription factor activity"/>
    <property type="evidence" value="ECO:0007669"/>
    <property type="project" value="InterPro"/>
</dbReference>
<dbReference type="PANTHER" id="PTHR33164">
    <property type="entry name" value="TRANSCRIPTIONAL REGULATOR, MARR FAMILY"/>
    <property type="match status" value="1"/>
</dbReference>
<name>A0A1X0D829_9MYCO</name>
<comment type="caution">
    <text evidence="1">The sequence shown here is derived from an EMBL/GenBank/DDBJ whole genome shotgun (WGS) entry which is preliminary data.</text>
</comment>
<dbReference type="InterPro" id="IPR036390">
    <property type="entry name" value="WH_DNA-bd_sf"/>
</dbReference>
<dbReference type="STRING" id="444597.BST26_14470"/>
<dbReference type="SUPFAM" id="SSF46785">
    <property type="entry name" value="Winged helix' DNA-binding domain"/>
    <property type="match status" value="1"/>
</dbReference>
<dbReference type="PANTHER" id="PTHR33164:SF99">
    <property type="entry name" value="MARR FAMILY REGULATORY PROTEIN"/>
    <property type="match status" value="1"/>
</dbReference>
<protein>
    <submittedName>
        <fullName evidence="1">Uncharacterized protein</fullName>
    </submittedName>
</protein>
<evidence type="ECO:0000313" key="2">
    <source>
        <dbReference type="Proteomes" id="UP000192801"/>
    </source>
</evidence>
<dbReference type="PRINTS" id="PR00598">
    <property type="entry name" value="HTHMARR"/>
</dbReference>
<dbReference type="InterPro" id="IPR039422">
    <property type="entry name" value="MarR/SlyA-like"/>
</dbReference>
<accession>A0A1X0D829</accession>
<dbReference type="SMART" id="SM00347">
    <property type="entry name" value="HTH_MARR"/>
    <property type="match status" value="1"/>
</dbReference>
<dbReference type="EMBL" id="MVHS01000036">
    <property type="protein sequence ID" value="ORA68543.1"/>
    <property type="molecule type" value="Genomic_DNA"/>
</dbReference>
<keyword evidence="2" id="KW-1185">Reference proteome</keyword>
<dbReference type="Pfam" id="PF01047">
    <property type="entry name" value="MarR"/>
    <property type="match status" value="1"/>
</dbReference>
<dbReference type="GO" id="GO:0006950">
    <property type="term" value="P:response to stress"/>
    <property type="evidence" value="ECO:0007669"/>
    <property type="project" value="TreeGrafter"/>
</dbReference>
<dbReference type="Proteomes" id="UP000192801">
    <property type="component" value="Unassembled WGS sequence"/>
</dbReference>
<dbReference type="RefSeq" id="WP_083031872.1">
    <property type="nucleotide sequence ID" value="NZ_AP022618.1"/>
</dbReference>
<gene>
    <name evidence="1" type="ORF">BST26_14470</name>
</gene>
<dbReference type="AlphaFoldDB" id="A0A1X0D829"/>
<evidence type="ECO:0000313" key="1">
    <source>
        <dbReference type="EMBL" id="ORA68543.1"/>
    </source>
</evidence>